<evidence type="ECO:0000313" key="2">
    <source>
        <dbReference type="Proteomes" id="UP001156318"/>
    </source>
</evidence>
<proteinExistence type="predicted"/>
<organism evidence="1 2">
    <name type="scientific">Siccibacter colletis</name>
    <dbReference type="NCBI Taxonomy" id="1505757"/>
    <lineage>
        <taxon>Bacteria</taxon>
        <taxon>Pseudomonadati</taxon>
        <taxon>Pseudomonadota</taxon>
        <taxon>Gammaproteobacteria</taxon>
        <taxon>Enterobacterales</taxon>
        <taxon>Enterobacteriaceae</taxon>
        <taxon>Siccibacter</taxon>
    </lineage>
</organism>
<keyword evidence="2" id="KW-1185">Reference proteome</keyword>
<dbReference type="EMBL" id="CP074352">
    <property type="protein sequence ID" value="UYU31320.1"/>
    <property type="molecule type" value="Genomic_DNA"/>
</dbReference>
<sequence length="215" mass="23680">MLFSKKIPLAVKAVTPTIGRWTHRFHRRDATGSALATFLIAQGAQQGLQAECYPWCFALPGEALGLSQTLTGAVAMQSETVLYASLSDVALQECLQEPHSLAFWLARALVAQPRMVGRTSGRVCRHVARHYRACAGLKQSPPLLAWLRDCCEEDYSATESGGVQFMPWAGWPACINKGGYLWLWKQNQHGRIVASHRVPLSVTRGAHVPVKGIFQ</sequence>
<reference evidence="1 2" key="1">
    <citation type="submission" date="2021-05" db="EMBL/GenBank/DDBJ databases">
        <title>Isolation, identification, and the growth promoting effects of Pantoea dispersa strain YSD J2 from the aboveground leaves of Cyperus esculentus L.Var. Sativus.</title>
        <authorList>
            <person name="Wang S."/>
            <person name="Tang X.M."/>
            <person name="Huang Y.N."/>
        </authorList>
    </citation>
    <scope>NUCLEOTIDE SEQUENCE [LARGE SCALE GENOMIC DNA]</scope>
    <source>
        <strain evidence="2">YSD YN2</strain>
    </source>
</reference>
<evidence type="ECO:0000313" key="1">
    <source>
        <dbReference type="EMBL" id="UYU31320.1"/>
    </source>
</evidence>
<protein>
    <submittedName>
        <fullName evidence="1">Uncharacterized protein</fullName>
    </submittedName>
</protein>
<accession>A0ABY6JBU9</accession>
<dbReference type="RefSeq" id="WP_031519773.1">
    <property type="nucleotide sequence ID" value="NZ_CP074352.1"/>
</dbReference>
<gene>
    <name evidence="1" type="ORF">KFZ77_15970</name>
</gene>
<dbReference type="Proteomes" id="UP001156318">
    <property type="component" value="Chromosome"/>
</dbReference>
<name>A0ABY6JBU9_9ENTR</name>